<comment type="caution">
    <text evidence="7">The sequence shown here is derived from an EMBL/GenBank/DDBJ whole genome shotgun (WGS) entry which is preliminary data.</text>
</comment>
<dbReference type="PANTHER" id="PTHR23534:SF1">
    <property type="entry name" value="MAJOR FACILITATOR SUPERFAMILY PROTEIN"/>
    <property type="match status" value="1"/>
</dbReference>
<feature type="transmembrane region" description="Helical" evidence="5">
    <location>
        <begin position="118"/>
        <end position="139"/>
    </location>
</feature>
<keyword evidence="4 5" id="KW-0472">Membrane</keyword>
<feature type="transmembrane region" description="Helical" evidence="5">
    <location>
        <begin position="28"/>
        <end position="51"/>
    </location>
</feature>
<evidence type="ECO:0000256" key="3">
    <source>
        <dbReference type="ARBA" id="ARBA00022989"/>
    </source>
</evidence>
<dbReference type="Pfam" id="PF07690">
    <property type="entry name" value="MFS_1"/>
    <property type="match status" value="1"/>
</dbReference>
<proteinExistence type="predicted"/>
<dbReference type="InterPro" id="IPR011701">
    <property type="entry name" value="MFS"/>
</dbReference>
<keyword evidence="8" id="KW-1185">Reference proteome</keyword>
<feature type="transmembrane region" description="Helical" evidence="5">
    <location>
        <begin position="236"/>
        <end position="256"/>
    </location>
</feature>
<protein>
    <submittedName>
        <fullName evidence="7">MFS transporter</fullName>
    </submittedName>
</protein>
<feature type="transmembrane region" description="Helical" evidence="5">
    <location>
        <begin position="184"/>
        <end position="207"/>
    </location>
</feature>
<gene>
    <name evidence="7" type="ORF">GCM10010170_051620</name>
</gene>
<feature type="transmembrane region" description="Helical" evidence="5">
    <location>
        <begin position="151"/>
        <end position="172"/>
    </location>
</feature>
<evidence type="ECO:0000259" key="6">
    <source>
        <dbReference type="PROSITE" id="PS50850"/>
    </source>
</evidence>
<reference evidence="8" key="1">
    <citation type="journal article" date="2019" name="Int. J. Syst. Evol. Microbiol.">
        <title>The Global Catalogue of Microorganisms (GCM) 10K type strain sequencing project: providing services to taxonomists for standard genome sequencing and annotation.</title>
        <authorList>
            <consortium name="The Broad Institute Genomics Platform"/>
            <consortium name="The Broad Institute Genome Sequencing Center for Infectious Disease"/>
            <person name="Wu L."/>
            <person name="Ma J."/>
        </authorList>
    </citation>
    <scope>NUCLEOTIDE SEQUENCE [LARGE SCALE GENOMIC DNA]</scope>
    <source>
        <strain evidence="8">JCM 3272</strain>
    </source>
</reference>
<feature type="transmembrane region" description="Helical" evidence="5">
    <location>
        <begin position="90"/>
        <end position="112"/>
    </location>
</feature>
<comment type="subcellular location">
    <subcellularLocation>
        <location evidence="1">Cell membrane</location>
        <topology evidence="1">Multi-pass membrane protein</topology>
    </subcellularLocation>
</comment>
<evidence type="ECO:0000313" key="7">
    <source>
        <dbReference type="EMBL" id="GAA2358088.1"/>
    </source>
</evidence>
<name>A0ABP5TP49_9ACTN</name>
<dbReference type="Proteomes" id="UP001501444">
    <property type="component" value="Unassembled WGS sequence"/>
</dbReference>
<evidence type="ECO:0000256" key="4">
    <source>
        <dbReference type="ARBA" id="ARBA00023136"/>
    </source>
</evidence>
<feature type="transmembrane region" description="Helical" evidence="5">
    <location>
        <begin position="299"/>
        <end position="318"/>
    </location>
</feature>
<evidence type="ECO:0000256" key="2">
    <source>
        <dbReference type="ARBA" id="ARBA00022692"/>
    </source>
</evidence>
<feature type="transmembrane region" description="Helical" evidence="5">
    <location>
        <begin position="57"/>
        <end position="78"/>
    </location>
</feature>
<sequence length="416" mass="41320">MYTRAVTLTEYVDNPEARLALHQRTLSVVMASQVFSGAGLAAGVTVGALLAEQMLGASALSGLPAALYTGGSAVAALTVGRLSQRLGRRVGLAAGYAAGALGGAGVVAAAALGNVALLLVSLLVYGAGTATNLQARYAGADLSGPGRRGRAVSSVLVTTTVGAVIGPNLVAATGRGAEHFGLPALAGPFALAAVAYAFAGVILFLLLRPDPLLISRTLPPDPAPAATEARRGSASVTAGAATMVLTQLVMVAVMTMTPVHMRAHGHDLAATGLVISLHIAAMYLPSLFTGILVDRIGRVPIAVASGVTLLAAGIVSATAPDDSVPLLALALILLGLGWNLGLVSGTAMITDAAPVERRARIQGNVDLCIALAGAGGGIASGLVMSATSYATLSIIGGLLALAVIPFVVVRTRRAGA</sequence>
<dbReference type="Gene3D" id="1.20.1250.20">
    <property type="entry name" value="MFS general substrate transporter like domains"/>
    <property type="match status" value="1"/>
</dbReference>
<feature type="domain" description="Major facilitator superfamily (MFS) profile" evidence="6">
    <location>
        <begin position="25"/>
        <end position="414"/>
    </location>
</feature>
<dbReference type="PANTHER" id="PTHR23534">
    <property type="entry name" value="MFS PERMEASE"/>
    <property type="match status" value="1"/>
</dbReference>
<accession>A0ABP5TP49</accession>
<evidence type="ECO:0000256" key="1">
    <source>
        <dbReference type="ARBA" id="ARBA00004651"/>
    </source>
</evidence>
<feature type="transmembrane region" description="Helical" evidence="5">
    <location>
        <begin position="268"/>
        <end position="292"/>
    </location>
</feature>
<dbReference type="EMBL" id="BAAARV010000043">
    <property type="protein sequence ID" value="GAA2358088.1"/>
    <property type="molecule type" value="Genomic_DNA"/>
</dbReference>
<dbReference type="InterPro" id="IPR036259">
    <property type="entry name" value="MFS_trans_sf"/>
</dbReference>
<evidence type="ECO:0000313" key="8">
    <source>
        <dbReference type="Proteomes" id="UP001501444"/>
    </source>
</evidence>
<feature type="transmembrane region" description="Helical" evidence="5">
    <location>
        <begin position="364"/>
        <end position="383"/>
    </location>
</feature>
<keyword evidence="3 5" id="KW-1133">Transmembrane helix</keyword>
<keyword evidence="2 5" id="KW-0812">Transmembrane</keyword>
<feature type="transmembrane region" description="Helical" evidence="5">
    <location>
        <begin position="389"/>
        <end position="409"/>
    </location>
</feature>
<organism evidence="7 8">
    <name type="scientific">Dactylosporangium salmoneum</name>
    <dbReference type="NCBI Taxonomy" id="53361"/>
    <lineage>
        <taxon>Bacteria</taxon>
        <taxon>Bacillati</taxon>
        <taxon>Actinomycetota</taxon>
        <taxon>Actinomycetes</taxon>
        <taxon>Micromonosporales</taxon>
        <taxon>Micromonosporaceae</taxon>
        <taxon>Dactylosporangium</taxon>
    </lineage>
</organism>
<dbReference type="SUPFAM" id="SSF103473">
    <property type="entry name" value="MFS general substrate transporter"/>
    <property type="match status" value="1"/>
</dbReference>
<dbReference type="InterPro" id="IPR020846">
    <property type="entry name" value="MFS_dom"/>
</dbReference>
<dbReference type="PROSITE" id="PS50850">
    <property type="entry name" value="MFS"/>
    <property type="match status" value="1"/>
</dbReference>
<evidence type="ECO:0000256" key="5">
    <source>
        <dbReference type="SAM" id="Phobius"/>
    </source>
</evidence>
<feature type="transmembrane region" description="Helical" evidence="5">
    <location>
        <begin position="324"/>
        <end position="343"/>
    </location>
</feature>